<keyword evidence="3" id="KW-1185">Reference proteome</keyword>
<keyword evidence="1" id="KW-0175">Coiled coil</keyword>
<evidence type="ECO:0000256" key="1">
    <source>
        <dbReference type="SAM" id="Coils"/>
    </source>
</evidence>
<dbReference type="EMBL" id="JABEZY010261754">
    <property type="protein sequence ID" value="MBA0754434.1"/>
    <property type="molecule type" value="Genomic_DNA"/>
</dbReference>
<gene>
    <name evidence="2" type="ORF">Gogos_020709</name>
</gene>
<accession>A0A7J9D1L5</accession>
<feature type="coiled-coil region" evidence="1">
    <location>
        <begin position="2"/>
        <end position="111"/>
    </location>
</feature>
<dbReference type="Gene3D" id="1.10.287.1490">
    <property type="match status" value="1"/>
</dbReference>
<dbReference type="OrthoDB" id="1430424at2759"/>
<dbReference type="AlphaFoldDB" id="A0A7J9D1L5"/>
<evidence type="ECO:0000313" key="2">
    <source>
        <dbReference type="EMBL" id="MBA0754434.1"/>
    </source>
</evidence>
<evidence type="ECO:0000313" key="3">
    <source>
        <dbReference type="Proteomes" id="UP000593579"/>
    </source>
</evidence>
<reference evidence="2 3" key="1">
    <citation type="journal article" date="2019" name="Genome Biol. Evol.">
        <title>Insights into the evolution of the New World diploid cottons (Gossypium, subgenus Houzingenia) based on genome sequencing.</title>
        <authorList>
            <person name="Grover C.E."/>
            <person name="Arick M.A. 2nd"/>
            <person name="Thrash A."/>
            <person name="Conover J.L."/>
            <person name="Sanders W.S."/>
            <person name="Peterson D.G."/>
            <person name="Frelichowski J.E."/>
            <person name="Scheffler J.A."/>
            <person name="Scheffler B.E."/>
            <person name="Wendel J.F."/>
        </authorList>
    </citation>
    <scope>NUCLEOTIDE SEQUENCE [LARGE SCALE GENOMIC DNA]</scope>
    <source>
        <strain evidence="2">5</strain>
        <tissue evidence="2">Leaf</tissue>
    </source>
</reference>
<sequence>MSEQWRQEIKEEKTKADQLEKKFQDARARESALEKNLLECRNEEARLKARVAELEKSLHLYCRRNFMIELRASLSKIEKLKGKIEELEDALQNSKLQVELLERCNEQCQEQLHHS</sequence>
<protein>
    <submittedName>
        <fullName evidence="2">Uncharacterized protein</fullName>
    </submittedName>
</protein>
<proteinExistence type="predicted"/>
<organism evidence="2 3">
    <name type="scientific">Gossypium gossypioides</name>
    <name type="common">Mexican cotton</name>
    <name type="synonym">Selera gossypioides</name>
    <dbReference type="NCBI Taxonomy" id="34282"/>
    <lineage>
        <taxon>Eukaryota</taxon>
        <taxon>Viridiplantae</taxon>
        <taxon>Streptophyta</taxon>
        <taxon>Embryophyta</taxon>
        <taxon>Tracheophyta</taxon>
        <taxon>Spermatophyta</taxon>
        <taxon>Magnoliopsida</taxon>
        <taxon>eudicotyledons</taxon>
        <taxon>Gunneridae</taxon>
        <taxon>Pentapetalae</taxon>
        <taxon>rosids</taxon>
        <taxon>malvids</taxon>
        <taxon>Malvales</taxon>
        <taxon>Malvaceae</taxon>
        <taxon>Malvoideae</taxon>
        <taxon>Gossypium</taxon>
    </lineage>
</organism>
<name>A0A7J9D1L5_GOSGO</name>
<dbReference type="Proteomes" id="UP000593579">
    <property type="component" value="Unassembled WGS sequence"/>
</dbReference>
<comment type="caution">
    <text evidence="2">The sequence shown here is derived from an EMBL/GenBank/DDBJ whole genome shotgun (WGS) entry which is preliminary data.</text>
</comment>